<feature type="non-terminal residue" evidence="2">
    <location>
        <position position="47"/>
    </location>
</feature>
<keyword evidence="1" id="KW-0472">Membrane</keyword>
<sequence length="47" mass="4765">MGGAQADDDAIGGGGNETMEMIARMGYPAIRFLAALSVAYLASRASS</sequence>
<keyword evidence="1" id="KW-0812">Transmembrane</keyword>
<organism evidence="2">
    <name type="scientific">Phaeodactylum tricornutum</name>
    <name type="common">Diatom</name>
    <dbReference type="NCBI Taxonomy" id="2850"/>
    <lineage>
        <taxon>Eukaryota</taxon>
        <taxon>Sar</taxon>
        <taxon>Stramenopiles</taxon>
        <taxon>Ochrophyta</taxon>
        <taxon>Bacillariophyta</taxon>
        <taxon>Bacillariophyceae</taxon>
        <taxon>Bacillariophycidae</taxon>
        <taxon>Naviculales</taxon>
        <taxon>Phaeodactylaceae</taxon>
        <taxon>Phaeodactylum</taxon>
    </lineage>
</organism>
<name>A0A8J9TE03_PHATR</name>
<evidence type="ECO:0000313" key="2">
    <source>
        <dbReference type="EMBL" id="CAG9277774.1"/>
    </source>
</evidence>
<dbReference type="EMBL" id="OU594942">
    <property type="protein sequence ID" value="CAG9277774.1"/>
    <property type="molecule type" value="Genomic_DNA"/>
</dbReference>
<feature type="transmembrane region" description="Helical" evidence="1">
    <location>
        <begin position="25"/>
        <end position="42"/>
    </location>
</feature>
<accession>A0A8J9TE03</accession>
<reference evidence="2" key="1">
    <citation type="submission" date="2022-02" db="EMBL/GenBank/DDBJ databases">
        <authorList>
            <person name="Giguere J D."/>
        </authorList>
    </citation>
    <scope>NUCLEOTIDE SEQUENCE</scope>
    <source>
        <strain evidence="2">CCAP 1055/1</strain>
    </source>
</reference>
<evidence type="ECO:0000256" key="1">
    <source>
        <dbReference type="SAM" id="Phobius"/>
    </source>
</evidence>
<dbReference type="AlphaFoldDB" id="A0A8J9TE03"/>
<dbReference type="Proteomes" id="UP000836788">
    <property type="component" value="Chromosome 1"/>
</dbReference>
<proteinExistence type="predicted"/>
<protein>
    <submittedName>
        <fullName evidence="2">Uncharacterized protein</fullName>
    </submittedName>
</protein>
<gene>
    <name evidence="2" type="ORF">PTTT1_LOCUS4847</name>
</gene>
<keyword evidence="1" id="KW-1133">Transmembrane helix</keyword>